<keyword evidence="1" id="KW-0677">Repeat</keyword>
<dbReference type="Pfam" id="PF12796">
    <property type="entry name" value="Ank_2"/>
    <property type="match status" value="1"/>
</dbReference>
<evidence type="ECO:0000313" key="5">
    <source>
        <dbReference type="Proteomes" id="UP000306635"/>
    </source>
</evidence>
<dbReference type="SMART" id="SM00248">
    <property type="entry name" value="ANK"/>
    <property type="match status" value="2"/>
</dbReference>
<dbReference type="PANTHER" id="PTHR24171">
    <property type="entry name" value="ANKYRIN REPEAT DOMAIN-CONTAINING PROTEIN 39-RELATED"/>
    <property type="match status" value="1"/>
</dbReference>
<dbReference type="RefSeq" id="WP_138527025.1">
    <property type="nucleotide sequence ID" value="NZ_SWDV01000117.1"/>
</dbReference>
<feature type="repeat" description="ANK" evidence="3">
    <location>
        <begin position="64"/>
        <end position="96"/>
    </location>
</feature>
<evidence type="ECO:0000256" key="2">
    <source>
        <dbReference type="ARBA" id="ARBA00023043"/>
    </source>
</evidence>
<evidence type="ECO:0000256" key="1">
    <source>
        <dbReference type="ARBA" id="ARBA00022737"/>
    </source>
</evidence>
<dbReference type="OrthoDB" id="9812708at2"/>
<feature type="repeat" description="ANK" evidence="3">
    <location>
        <begin position="31"/>
        <end position="63"/>
    </location>
</feature>
<evidence type="ECO:0000313" key="4">
    <source>
        <dbReference type="EMBL" id="TLX69544.1"/>
    </source>
</evidence>
<dbReference type="EMBL" id="SWDV01000117">
    <property type="protein sequence ID" value="TLX69544.1"/>
    <property type="molecule type" value="Genomic_DNA"/>
</dbReference>
<organism evidence="4 5">
    <name type="scientific">Pseudomonas nicosulfuronedens</name>
    <dbReference type="NCBI Taxonomy" id="2571105"/>
    <lineage>
        <taxon>Bacteria</taxon>
        <taxon>Pseudomonadati</taxon>
        <taxon>Pseudomonadota</taxon>
        <taxon>Gammaproteobacteria</taxon>
        <taxon>Pseudomonadales</taxon>
        <taxon>Pseudomonadaceae</taxon>
        <taxon>Pseudomonas</taxon>
    </lineage>
</organism>
<keyword evidence="5" id="KW-1185">Reference proteome</keyword>
<comment type="caution">
    <text evidence="4">The sequence shown here is derived from an EMBL/GenBank/DDBJ whole genome shotgun (WGS) entry which is preliminary data.</text>
</comment>
<dbReference type="GO" id="GO:0085020">
    <property type="term" value="P:protein K6-linked ubiquitination"/>
    <property type="evidence" value="ECO:0007669"/>
    <property type="project" value="TreeGrafter"/>
</dbReference>
<dbReference type="InterPro" id="IPR002110">
    <property type="entry name" value="Ankyrin_rpt"/>
</dbReference>
<reference evidence="4 5" key="1">
    <citation type="submission" date="2019-04" db="EMBL/GenBank/DDBJ databases">
        <authorList>
            <person name="Li M."/>
        </authorList>
    </citation>
    <scope>NUCLEOTIDE SEQUENCE [LARGE SCALE GENOMIC DNA]</scope>
    <source>
        <strain evidence="4 5">LAM1902</strain>
    </source>
</reference>
<dbReference type="AlphaFoldDB" id="A0A5R9QKR6"/>
<sequence length="122" mass="12960">MRSLQDIFSEIATVPDFFEHQIDSVHYRNGWGDSPLHVVCCWGDCEAIRVLVAAGADINLPGETGFTPLHCAVEQEHPEAVALLLELGAEIVRDANGSTPADLASSLGHGGALKALAVAQKE</sequence>
<keyword evidence="2 3" id="KW-0040">ANK repeat</keyword>
<gene>
    <name evidence="4" type="ORF">FAS41_30695</name>
</gene>
<accession>A0A5R9QKR6</accession>
<dbReference type="GO" id="GO:0004842">
    <property type="term" value="F:ubiquitin-protein transferase activity"/>
    <property type="evidence" value="ECO:0007669"/>
    <property type="project" value="TreeGrafter"/>
</dbReference>
<dbReference type="PROSITE" id="PS50297">
    <property type="entry name" value="ANK_REP_REGION"/>
    <property type="match status" value="2"/>
</dbReference>
<dbReference type="SUPFAM" id="SSF48403">
    <property type="entry name" value="Ankyrin repeat"/>
    <property type="match status" value="1"/>
</dbReference>
<proteinExistence type="predicted"/>
<evidence type="ECO:0000256" key="3">
    <source>
        <dbReference type="PROSITE-ProRule" id="PRU00023"/>
    </source>
</evidence>
<name>A0A5R9QKR6_9PSED</name>
<protein>
    <submittedName>
        <fullName evidence="4">Ankyrin repeat domain-containing protein</fullName>
    </submittedName>
</protein>
<dbReference type="Proteomes" id="UP000306635">
    <property type="component" value="Unassembled WGS sequence"/>
</dbReference>
<dbReference type="PROSITE" id="PS50088">
    <property type="entry name" value="ANK_REPEAT"/>
    <property type="match status" value="2"/>
</dbReference>
<dbReference type="PANTHER" id="PTHR24171:SF8">
    <property type="entry name" value="BRCA1-ASSOCIATED RING DOMAIN PROTEIN 1"/>
    <property type="match status" value="1"/>
</dbReference>
<dbReference type="InterPro" id="IPR036770">
    <property type="entry name" value="Ankyrin_rpt-contain_sf"/>
</dbReference>
<dbReference type="Gene3D" id="1.25.40.20">
    <property type="entry name" value="Ankyrin repeat-containing domain"/>
    <property type="match status" value="1"/>
</dbReference>